<evidence type="ECO:0000313" key="1">
    <source>
        <dbReference type="EMBL" id="ABM94168.1"/>
    </source>
</evidence>
<reference evidence="1 2" key="1">
    <citation type="journal article" date="2007" name="J. Bacteriol.">
        <title>Whole-genome analysis of the methyl tert-butyl ether-degrading beta-proteobacterium Methylibium petroleiphilum PM1.</title>
        <authorList>
            <person name="Kane S.R."/>
            <person name="Chakicherla A.Y."/>
            <person name="Chain P.S.G."/>
            <person name="Schmidt R."/>
            <person name="Shin M.W."/>
            <person name="Legler T.C."/>
            <person name="Scow K.M."/>
            <person name="Larimer F.W."/>
            <person name="Lucas S.M."/>
            <person name="Richardson P.M."/>
            <person name="Hristova K.R."/>
        </authorList>
    </citation>
    <scope>NUCLEOTIDE SEQUENCE [LARGE SCALE GENOMIC DNA]</scope>
    <source>
        <strain evidence="2">ATCC BAA-1232 / LMG 22953 / PM1</strain>
    </source>
</reference>
<dbReference type="Proteomes" id="UP000000366">
    <property type="component" value="Chromosome"/>
</dbReference>
<evidence type="ECO:0000313" key="2">
    <source>
        <dbReference type="Proteomes" id="UP000000366"/>
    </source>
</evidence>
<sequence length="116" mass="13122">MNPRDLPADYHDLPTMPAELLTEFDDTGFASIDDIACTRLGVKASQTPLAVDVWTLSRFRALMAEEGWPVHAARMLFDRVYAHERLAFAHSSANQILRELALDLFRRMHADDGLSH</sequence>
<proteinExistence type="predicted"/>
<dbReference type="RefSeq" id="WP_011828805.1">
    <property type="nucleotide sequence ID" value="NC_008825.1"/>
</dbReference>
<accession>A2SF29</accession>
<dbReference type="HOGENOM" id="CLU_2094008_0_0_4"/>
<dbReference type="AlphaFoldDB" id="A2SF29"/>
<dbReference type="EMBL" id="CP000555">
    <property type="protein sequence ID" value="ABM94168.1"/>
    <property type="molecule type" value="Genomic_DNA"/>
</dbReference>
<gene>
    <name evidence="1" type="ordered locus">Mpe_A1206</name>
</gene>
<dbReference type="KEGG" id="mpt:Mpe_A1206"/>
<keyword evidence="2" id="KW-1185">Reference proteome</keyword>
<name>A2SF29_METPP</name>
<organism evidence="1 2">
    <name type="scientific">Methylibium petroleiphilum (strain ATCC BAA-1232 / LMG 22953 / PM1)</name>
    <dbReference type="NCBI Taxonomy" id="420662"/>
    <lineage>
        <taxon>Bacteria</taxon>
        <taxon>Pseudomonadati</taxon>
        <taxon>Pseudomonadota</taxon>
        <taxon>Betaproteobacteria</taxon>
        <taxon>Burkholderiales</taxon>
        <taxon>Sphaerotilaceae</taxon>
        <taxon>Methylibium</taxon>
    </lineage>
</organism>
<protein>
    <submittedName>
        <fullName evidence="1">Uncharacterized protein</fullName>
    </submittedName>
</protein>